<organism evidence="1 2">
    <name type="scientific">Holotrichia oblita</name>
    <name type="common">Chafer beetle</name>
    <dbReference type="NCBI Taxonomy" id="644536"/>
    <lineage>
        <taxon>Eukaryota</taxon>
        <taxon>Metazoa</taxon>
        <taxon>Ecdysozoa</taxon>
        <taxon>Arthropoda</taxon>
        <taxon>Hexapoda</taxon>
        <taxon>Insecta</taxon>
        <taxon>Pterygota</taxon>
        <taxon>Neoptera</taxon>
        <taxon>Endopterygota</taxon>
        <taxon>Coleoptera</taxon>
        <taxon>Polyphaga</taxon>
        <taxon>Scarabaeiformia</taxon>
        <taxon>Scarabaeidae</taxon>
        <taxon>Melolonthinae</taxon>
        <taxon>Holotrichia</taxon>
    </lineage>
</organism>
<evidence type="ECO:0000313" key="1">
    <source>
        <dbReference type="EMBL" id="KAI4470780.1"/>
    </source>
</evidence>
<dbReference type="Proteomes" id="UP001056778">
    <property type="component" value="Chromosome 1"/>
</dbReference>
<reference evidence="1" key="1">
    <citation type="submission" date="2022-04" db="EMBL/GenBank/DDBJ databases">
        <title>Chromosome-scale genome assembly of Holotrichia oblita Faldermann.</title>
        <authorList>
            <person name="Rongchong L."/>
        </authorList>
    </citation>
    <scope>NUCLEOTIDE SEQUENCE</scope>
    <source>
        <strain evidence="1">81SQS9</strain>
    </source>
</reference>
<protein>
    <submittedName>
        <fullName evidence="1">Protein disulfide-isomerase a6</fullName>
    </submittedName>
</protein>
<accession>A0ACB9TVA6</accession>
<keyword evidence="2" id="KW-1185">Reference proteome</keyword>
<comment type="caution">
    <text evidence="1">The sequence shown here is derived from an EMBL/GenBank/DDBJ whole genome shotgun (WGS) entry which is preliminary data.</text>
</comment>
<name>A0ACB9TVA6_HOLOL</name>
<proteinExistence type="predicted"/>
<sequence length="515" mass="58220">MLKLILNIGLLVMTTAIFPPDSKIIHLTTTSFRNSLLPSNSIWFVMFYSPYCGYCLKFAPEYAKASQALNGVIKVAAVNAVEETEIAHQYGIAGYPTVKIFMKHKSSPEEFHGERTAKALVDVAMSAVQRFVNSQLREEPDDGPRARNYVIKLTDTNFKDMAIASKGVWMVNLYVPWSRTCQQFERVWTEVATKLKGKVHIGSVDTSQNKGLAEKFSITKYPTIKYFPSGLKGEDFLYEEKRKLDDILEFATKLYMNHLPSPTIHQLINYKSFNDSCKNQQLCVISFLPDLLDCQSKCRRSYIKVFKRVSSIFKEKVWGWLWSEGGVQVDLESAAGIGGFGYPAMVVINMNKMKYSVLRGAFSEDGISEFLHGLAYGGGNVNNLKFGGIILDTNAWDGKNAVLPVEIQEPDNNNDEDLFENSHEMKEKIDGPETVILFKSHECNNNIDLPENAIENYQDIPENIDVVEAETCFNDKYQYSEANEDTLVKYTCSQHKCTSLEQKDIELSGVVKECE</sequence>
<evidence type="ECO:0000313" key="2">
    <source>
        <dbReference type="Proteomes" id="UP001056778"/>
    </source>
</evidence>
<dbReference type="EMBL" id="CM043015">
    <property type="protein sequence ID" value="KAI4470780.1"/>
    <property type="molecule type" value="Genomic_DNA"/>
</dbReference>
<gene>
    <name evidence="1" type="ORF">MML48_1g18202</name>
</gene>